<organism evidence="9 10">
    <name type="scientific">Mucinivorans hirudinis</name>
    <dbReference type="NCBI Taxonomy" id="1433126"/>
    <lineage>
        <taxon>Bacteria</taxon>
        <taxon>Pseudomonadati</taxon>
        <taxon>Bacteroidota</taxon>
        <taxon>Bacteroidia</taxon>
        <taxon>Bacteroidales</taxon>
        <taxon>Rikenellaceae</taxon>
        <taxon>Mucinivorans</taxon>
    </lineage>
</organism>
<keyword evidence="10" id="KW-1185">Reference proteome</keyword>
<dbReference type="InterPro" id="IPR003141">
    <property type="entry name" value="Pol/His_phosphatase_N"/>
</dbReference>
<dbReference type="SMART" id="SM00481">
    <property type="entry name" value="POLIIIAc"/>
    <property type="match status" value="1"/>
</dbReference>
<keyword evidence="5" id="KW-0235">DNA replication</keyword>
<dbReference type="Pfam" id="PF17657">
    <property type="entry name" value="DNA_pol3_finger"/>
    <property type="match status" value="1"/>
</dbReference>
<evidence type="ECO:0000256" key="3">
    <source>
        <dbReference type="ARBA" id="ARBA00022679"/>
    </source>
</evidence>
<dbReference type="CDD" id="cd12113">
    <property type="entry name" value="PHP_PolIIIA_DnaE3"/>
    <property type="match status" value="1"/>
</dbReference>
<dbReference type="GO" id="GO:0003887">
    <property type="term" value="F:DNA-directed DNA polymerase activity"/>
    <property type="evidence" value="ECO:0007669"/>
    <property type="project" value="UniProtKB-KW"/>
</dbReference>
<dbReference type="STRING" id="1433126.BN938_2142"/>
<keyword evidence="4 9" id="KW-0548">Nucleotidyltransferase</keyword>
<dbReference type="NCBIfam" id="NF004226">
    <property type="entry name" value="PRK05673.1"/>
    <property type="match status" value="1"/>
</dbReference>
<protein>
    <recommendedName>
        <fullName evidence="2">DNA polymerase III subunit alpha</fullName>
        <ecNumber evidence="1">2.7.7.7</ecNumber>
    </recommendedName>
</protein>
<dbReference type="GO" id="GO:0008408">
    <property type="term" value="F:3'-5' exonuclease activity"/>
    <property type="evidence" value="ECO:0007669"/>
    <property type="project" value="InterPro"/>
</dbReference>
<evidence type="ECO:0000256" key="6">
    <source>
        <dbReference type="ARBA" id="ARBA00022932"/>
    </source>
</evidence>
<dbReference type="InterPro" id="IPR004013">
    <property type="entry name" value="PHP_dom"/>
</dbReference>
<proteinExistence type="predicted"/>
<dbReference type="EC" id="2.7.7.7" evidence="1"/>
<dbReference type="InterPro" id="IPR011708">
    <property type="entry name" value="DNA_pol3_alpha_NTPase_dom"/>
</dbReference>
<dbReference type="Pfam" id="PF07733">
    <property type="entry name" value="DNA_pol3_alpha"/>
    <property type="match status" value="1"/>
</dbReference>
<dbReference type="Pfam" id="PF14579">
    <property type="entry name" value="HHH_6"/>
    <property type="match status" value="1"/>
</dbReference>
<dbReference type="PANTHER" id="PTHR32294">
    <property type="entry name" value="DNA POLYMERASE III SUBUNIT ALPHA"/>
    <property type="match status" value="1"/>
</dbReference>
<dbReference type="PATRIC" id="fig|1433126.3.peg.2115"/>
<evidence type="ECO:0000313" key="9">
    <source>
        <dbReference type="EMBL" id="CDN32215.1"/>
    </source>
</evidence>
<dbReference type="EMBL" id="HG934468">
    <property type="protein sequence ID" value="CDN32215.1"/>
    <property type="molecule type" value="Genomic_DNA"/>
</dbReference>
<dbReference type="SUPFAM" id="SSF89550">
    <property type="entry name" value="PHP domain-like"/>
    <property type="match status" value="1"/>
</dbReference>
<dbReference type="GO" id="GO:0006260">
    <property type="term" value="P:DNA replication"/>
    <property type="evidence" value="ECO:0007669"/>
    <property type="project" value="UniProtKB-KW"/>
</dbReference>
<dbReference type="PANTHER" id="PTHR32294:SF0">
    <property type="entry name" value="DNA POLYMERASE III SUBUNIT ALPHA"/>
    <property type="match status" value="1"/>
</dbReference>
<keyword evidence="6" id="KW-0239">DNA-directed DNA polymerase</keyword>
<dbReference type="InterPro" id="IPR041931">
    <property type="entry name" value="DNA_pol3_alpha_thumb_dom"/>
</dbReference>
<evidence type="ECO:0000256" key="5">
    <source>
        <dbReference type="ARBA" id="ARBA00022705"/>
    </source>
</evidence>
<evidence type="ECO:0000313" key="10">
    <source>
        <dbReference type="Proteomes" id="UP000027616"/>
    </source>
</evidence>
<dbReference type="InterPro" id="IPR029460">
    <property type="entry name" value="DNAPol_HHH"/>
</dbReference>
<evidence type="ECO:0000259" key="8">
    <source>
        <dbReference type="SMART" id="SM00481"/>
    </source>
</evidence>
<dbReference type="Gene3D" id="1.10.10.1600">
    <property type="entry name" value="Bacterial DNA polymerase III alpha subunit, thumb domain"/>
    <property type="match status" value="1"/>
</dbReference>
<dbReference type="CDD" id="cd04485">
    <property type="entry name" value="DnaE_OBF"/>
    <property type="match status" value="1"/>
</dbReference>
<evidence type="ECO:0000256" key="1">
    <source>
        <dbReference type="ARBA" id="ARBA00012417"/>
    </source>
</evidence>
<gene>
    <name evidence="9" type="ORF">BN938_2142</name>
</gene>
<dbReference type="HOGENOM" id="CLU_001600_1_1_10"/>
<dbReference type="Pfam" id="PF02811">
    <property type="entry name" value="PHP"/>
    <property type="match status" value="1"/>
</dbReference>
<dbReference type="InterPro" id="IPR040982">
    <property type="entry name" value="DNA_pol3_finger"/>
</dbReference>
<name>A0A060R9C8_9BACT</name>
<comment type="catalytic activity">
    <reaction evidence="7">
        <text>DNA(n) + a 2'-deoxyribonucleoside 5'-triphosphate = DNA(n+1) + diphosphate</text>
        <dbReference type="Rhea" id="RHEA:22508"/>
        <dbReference type="Rhea" id="RHEA-COMP:17339"/>
        <dbReference type="Rhea" id="RHEA-COMP:17340"/>
        <dbReference type="ChEBI" id="CHEBI:33019"/>
        <dbReference type="ChEBI" id="CHEBI:61560"/>
        <dbReference type="ChEBI" id="CHEBI:173112"/>
        <dbReference type="EC" id="2.7.7.7"/>
    </reaction>
</comment>
<dbReference type="Gene3D" id="1.10.150.870">
    <property type="match status" value="1"/>
</dbReference>
<dbReference type="KEGG" id="rbc:BN938_2142"/>
<dbReference type="NCBIfam" id="TIGR00594">
    <property type="entry name" value="polc"/>
    <property type="match status" value="1"/>
</dbReference>
<evidence type="ECO:0000256" key="7">
    <source>
        <dbReference type="ARBA" id="ARBA00049244"/>
    </source>
</evidence>
<evidence type="ECO:0000256" key="4">
    <source>
        <dbReference type="ARBA" id="ARBA00022695"/>
    </source>
</evidence>
<sequence>MFTHLHTHTQYSILDGAAAIKKLLARAGELGQRALAITDHGNMFGVKEFHAAANKAGIKPILGCEVYVATGSRLDKGGKEDRGGDHLILLAKNPTGYHNLVRLVSYAWTEGFYYNPRIDKDLLAKYHEGLICCSACLGGEIPQFLLKNDRRGAEEAVQWFKNLFGEDYYLELQLHPSGNSYIDERVYHNQKRINGEIVEIAAKYGVKCVATNDVHYVKADDAASHDRLICLSTGKDLDDPNRMRYTTQEYLKSEEEMLALFAEYPEAVSNTQEIVDKIESYSLSHKPYMPSFPLPEGFEIDFERLRSSLVVFLKEKTELIELVNAAQSIENLPYCAELELARQQLYLEHISRVGFAKRYGDNPPVANVERLDFELKTIEWMGFPGYFLIVWDFIRAGREMGVSVGPGRGSAAGSVVAYCLGITNIDPIKYDLLFERFLNPERISMPDVDIDFDEDGREKVLKYVVDKYGQKRVAHIITFGTMAAKSSIKDVARIHKLPLSESDRLSKMVPESPGITLEKAYKEVPELAAEKESENDLIRDTLSFAERLEGSVRQTGVHACGVIIGSDDLENFIPMSTAKDAELFVVQYEGSQVEDVGLLKMDFLGLKTLSIIKDAVENVKLSKGIDIDIDSVSLEDKKTFELYSAGDTTGLFQFESPGMKKHLRNLKPNRFEDLIAMNALYRPGPMEYIDSFIRRKHGHEKIEYDLPDMEEYLADTYGITVYQEQVMLLSQKLAGFTKGQADTLRKAMGKKMRDVLDKMKATFIEGATAKGHPADVCGKIWKDWEAFAQYAFNKSHSTCYAYVSYQTAYLKAHYPAEFMAALLSRNLSDIKKISTFMDECKRMGAAVKGPDVNHSYLKFSVDENGFIRFGLGGIKGVGENASLAIIAERRANGRFKDIYDFVERVPLQVVNKKNLECLATSGALDSLVSFHRSLFFATDPKGGNYIEQILRYGNLVQTEKNSAQNSLFGDMFGNEVSVQRPLPTEGQEWGKLEMLEKERELVGIYLSSHPLDDYRLVIEKYCTNPLSDLSDIKALNGRKIRVAGMVTSVKHLSTKAGKPYGRMVVEDFSGSHEFTFFSRDWENFRPFCFEQNALLINARVGEHPFRPGELELAVESMELLSKVIDRINNIEVDISVNEISDEFIDNIHGFALANSGNIMLNFNIYDAEGGVNVRLKSRSMGVELNGATTNFFEEYGLQFRIS</sequence>
<accession>A0A060R9C8</accession>
<dbReference type="InterPro" id="IPR004805">
    <property type="entry name" value="DnaE2/DnaE/PolC"/>
</dbReference>
<reference evidence="9 10" key="1">
    <citation type="journal article" date="2015" name="Genome Announc.">
        <title>Complete Genome Sequence of the Novel Leech Symbiont Mucinivorans hirudinis M3T.</title>
        <authorList>
            <person name="Nelson M.C."/>
            <person name="Bomar L."/>
            <person name="Graf J."/>
        </authorList>
    </citation>
    <scope>NUCLEOTIDE SEQUENCE [LARGE SCALE GENOMIC DNA]</scope>
    <source>
        <strain evidence="10">M3</strain>
    </source>
</reference>
<dbReference type="Proteomes" id="UP000027616">
    <property type="component" value="Chromosome I"/>
</dbReference>
<dbReference type="eggNOG" id="COG0587">
    <property type="taxonomic scope" value="Bacteria"/>
</dbReference>
<dbReference type="Gene3D" id="3.20.20.140">
    <property type="entry name" value="Metal-dependent hydrolases"/>
    <property type="match status" value="1"/>
</dbReference>
<keyword evidence="3 9" id="KW-0808">Transferase</keyword>
<feature type="domain" description="Polymerase/histidinol phosphatase N-terminal" evidence="8">
    <location>
        <begin position="3"/>
        <end position="70"/>
    </location>
</feature>
<dbReference type="InterPro" id="IPR016195">
    <property type="entry name" value="Pol/histidinol_Pase-like"/>
</dbReference>
<dbReference type="OrthoDB" id="9803237at2"/>
<dbReference type="AlphaFoldDB" id="A0A060R9C8"/>
<evidence type="ECO:0000256" key="2">
    <source>
        <dbReference type="ARBA" id="ARBA00019114"/>
    </source>
</evidence>